<comment type="caution">
    <text evidence="2">The sequence shown here is derived from an EMBL/GenBank/DDBJ whole genome shotgun (WGS) entry which is preliminary data.</text>
</comment>
<keyword evidence="1" id="KW-0732">Signal</keyword>
<dbReference type="AlphaFoldDB" id="A0A8J3M7R9"/>
<organism evidence="2 3">
    <name type="scientific">Seohaeicola zhoushanensis</name>
    <dbReference type="NCBI Taxonomy" id="1569283"/>
    <lineage>
        <taxon>Bacteria</taxon>
        <taxon>Pseudomonadati</taxon>
        <taxon>Pseudomonadota</taxon>
        <taxon>Alphaproteobacteria</taxon>
        <taxon>Rhodobacterales</taxon>
        <taxon>Roseobacteraceae</taxon>
        <taxon>Seohaeicola</taxon>
    </lineage>
</organism>
<reference evidence="2" key="2">
    <citation type="submission" date="2020-09" db="EMBL/GenBank/DDBJ databases">
        <authorList>
            <person name="Sun Q."/>
            <person name="Kim S."/>
        </authorList>
    </citation>
    <scope>NUCLEOTIDE SEQUENCE</scope>
    <source>
        <strain evidence="2">KCTC 42650</strain>
    </source>
</reference>
<reference evidence="2" key="1">
    <citation type="journal article" date="2014" name="Int. J. Syst. Evol. Microbiol.">
        <title>Complete genome sequence of Corynebacterium casei LMG S-19264T (=DSM 44701T), isolated from a smear-ripened cheese.</title>
        <authorList>
            <consortium name="US DOE Joint Genome Institute (JGI-PGF)"/>
            <person name="Walter F."/>
            <person name="Albersmeier A."/>
            <person name="Kalinowski J."/>
            <person name="Ruckert C."/>
        </authorList>
    </citation>
    <scope>NUCLEOTIDE SEQUENCE</scope>
    <source>
        <strain evidence="2">KCTC 42650</strain>
    </source>
</reference>
<feature type="signal peptide" evidence="1">
    <location>
        <begin position="1"/>
        <end position="24"/>
    </location>
</feature>
<sequence length="101" mass="10299">MLNHLKICLTVAALLLAMLAPAQAEQTSSCPGAQAVYDLCHAPGTAAPGRHAAEKPCLACVLPTEVSPRAPAIGHLPLGLAASDASASSWVVSPDRRPPRA</sequence>
<proteinExistence type="predicted"/>
<evidence type="ECO:0000313" key="3">
    <source>
        <dbReference type="Proteomes" id="UP000626220"/>
    </source>
</evidence>
<name>A0A8J3M7R9_9RHOB</name>
<evidence type="ECO:0008006" key="4">
    <source>
        <dbReference type="Google" id="ProtNLM"/>
    </source>
</evidence>
<dbReference type="Proteomes" id="UP000626220">
    <property type="component" value="Unassembled WGS sequence"/>
</dbReference>
<evidence type="ECO:0000256" key="1">
    <source>
        <dbReference type="SAM" id="SignalP"/>
    </source>
</evidence>
<keyword evidence="3" id="KW-1185">Reference proteome</keyword>
<evidence type="ECO:0000313" key="2">
    <source>
        <dbReference type="EMBL" id="GHF49404.1"/>
    </source>
</evidence>
<accession>A0A8J3M7R9</accession>
<gene>
    <name evidence="2" type="ORF">GCM10017056_21360</name>
</gene>
<feature type="chain" id="PRO_5035320545" description="DUF2946 domain-containing protein" evidence="1">
    <location>
        <begin position="25"/>
        <end position="101"/>
    </location>
</feature>
<dbReference type="RefSeq" id="WP_189680068.1">
    <property type="nucleotide sequence ID" value="NZ_BNCJ01000004.1"/>
</dbReference>
<protein>
    <recommendedName>
        <fullName evidence="4">DUF2946 domain-containing protein</fullName>
    </recommendedName>
</protein>
<dbReference type="EMBL" id="BNCJ01000004">
    <property type="protein sequence ID" value="GHF49404.1"/>
    <property type="molecule type" value="Genomic_DNA"/>
</dbReference>